<keyword evidence="2" id="KW-1185">Reference proteome</keyword>
<dbReference type="PANTHER" id="PTHR36617:SF15">
    <property type="entry name" value="REVERSE TRANSCRIPTASE ZINC-BINDING DOMAIN-CONTAINING PROTEIN"/>
    <property type="match status" value="1"/>
</dbReference>
<feature type="non-terminal residue" evidence="1">
    <location>
        <position position="1"/>
    </location>
</feature>
<organism evidence="1 2">
    <name type="scientific">Trifolium medium</name>
    <dbReference type="NCBI Taxonomy" id="97028"/>
    <lineage>
        <taxon>Eukaryota</taxon>
        <taxon>Viridiplantae</taxon>
        <taxon>Streptophyta</taxon>
        <taxon>Embryophyta</taxon>
        <taxon>Tracheophyta</taxon>
        <taxon>Spermatophyta</taxon>
        <taxon>Magnoliopsida</taxon>
        <taxon>eudicotyledons</taxon>
        <taxon>Gunneridae</taxon>
        <taxon>Pentapetalae</taxon>
        <taxon>rosids</taxon>
        <taxon>fabids</taxon>
        <taxon>Fabales</taxon>
        <taxon>Fabaceae</taxon>
        <taxon>Papilionoideae</taxon>
        <taxon>50 kb inversion clade</taxon>
        <taxon>NPAAA clade</taxon>
        <taxon>Hologalegina</taxon>
        <taxon>IRL clade</taxon>
        <taxon>Trifolieae</taxon>
        <taxon>Trifolium</taxon>
    </lineage>
</organism>
<sequence>KVVNGAKTRFWLDCWLGEQPLGEAFPRLLSISLNKESVIVDMGDWTENSFIPNDGACSR</sequence>
<accession>A0A392MAQ5</accession>
<evidence type="ECO:0000313" key="1">
    <source>
        <dbReference type="EMBL" id="MCH83888.1"/>
    </source>
</evidence>
<dbReference type="AlphaFoldDB" id="A0A392MAQ5"/>
<gene>
    <name evidence="1" type="ORF">A2U01_0004716</name>
</gene>
<protein>
    <submittedName>
        <fullName evidence="1">Uncharacterized protein</fullName>
    </submittedName>
</protein>
<reference evidence="1 2" key="1">
    <citation type="journal article" date="2018" name="Front. Plant Sci.">
        <title>Red Clover (Trifolium pratense) and Zigzag Clover (T. medium) - A Picture of Genomic Similarities and Differences.</title>
        <authorList>
            <person name="Dluhosova J."/>
            <person name="Istvanek J."/>
            <person name="Nedelnik J."/>
            <person name="Repkova J."/>
        </authorList>
    </citation>
    <scope>NUCLEOTIDE SEQUENCE [LARGE SCALE GENOMIC DNA]</scope>
    <source>
        <strain evidence="2">cv. 10/8</strain>
        <tissue evidence="1">Leaf</tissue>
    </source>
</reference>
<dbReference type="PANTHER" id="PTHR36617">
    <property type="entry name" value="PROTEIN, PUTATIVE-RELATED"/>
    <property type="match status" value="1"/>
</dbReference>
<proteinExistence type="predicted"/>
<evidence type="ECO:0000313" key="2">
    <source>
        <dbReference type="Proteomes" id="UP000265520"/>
    </source>
</evidence>
<comment type="caution">
    <text evidence="1">The sequence shown here is derived from an EMBL/GenBank/DDBJ whole genome shotgun (WGS) entry which is preliminary data.</text>
</comment>
<dbReference type="Proteomes" id="UP000265520">
    <property type="component" value="Unassembled WGS sequence"/>
</dbReference>
<name>A0A392MAQ5_9FABA</name>
<dbReference type="EMBL" id="LXQA010005909">
    <property type="protein sequence ID" value="MCH83888.1"/>
    <property type="molecule type" value="Genomic_DNA"/>
</dbReference>